<gene>
    <name evidence="1" type="ORF">K504DRAFT_500663</name>
</gene>
<evidence type="ECO:0000313" key="1">
    <source>
        <dbReference type="EMBL" id="KAF2710719.1"/>
    </source>
</evidence>
<name>A0A6G1KCT9_9PLEO</name>
<dbReference type="EMBL" id="MU005768">
    <property type="protein sequence ID" value="KAF2710719.1"/>
    <property type="molecule type" value="Genomic_DNA"/>
</dbReference>
<dbReference type="Proteomes" id="UP000799428">
    <property type="component" value="Unassembled WGS sequence"/>
</dbReference>
<organism evidence="1 2">
    <name type="scientific">Pleomassaria siparia CBS 279.74</name>
    <dbReference type="NCBI Taxonomy" id="1314801"/>
    <lineage>
        <taxon>Eukaryota</taxon>
        <taxon>Fungi</taxon>
        <taxon>Dikarya</taxon>
        <taxon>Ascomycota</taxon>
        <taxon>Pezizomycotina</taxon>
        <taxon>Dothideomycetes</taxon>
        <taxon>Pleosporomycetidae</taxon>
        <taxon>Pleosporales</taxon>
        <taxon>Pleomassariaceae</taxon>
        <taxon>Pleomassaria</taxon>
    </lineage>
</organism>
<sequence>MSPSFSGPVCKSLSDFNVALSNIPATEKADATKLSNATLAAICNTSHLHIWESDSDIDNLLQLTHTIVMIRTTAGASKATGANEQATGKNRGPGMVIITEVKSGHDNFARVCELVKHLTDIDGRMHLENSVCAFGGIVVVRGVDNRHAPTLSKDGSFTYLDDHRKEMDTAVRRINIAIERVFKLHMFSSLFNRKIVWHHGPVIHFLLHWINNTTSSLRDSLAGITICAALDFSKGGGIQPSTLGRTNAPQHLAKLEEYVKRLDISATFLDNDTQMINYEYLTTYMYFFGYYINMFLPASLARPHLHRAQDRLITFAFRLWGACNNTYESDVVKTVQNNLDRHMARPWASMCINPKSYTKSSCQAAAKDEEIHHAVQLADAPFETFGAGNGMRVPAFARLMVGPGQVNADKNSVATPFKISLSASSLGQFRIEAPSAFRLLTPLASSSSSSTTTQTSLTPANINPKSDSALLEMMTGRIRGIMMAVLERLRQDKGNPTMSEENRATWKEIGKAVAFALGGCKGEGRLPKGVGEKIAFVQAKLVEGTWGYSLGAQGVGQTHTPGQMPGYQGVGQ</sequence>
<keyword evidence="2" id="KW-1185">Reference proteome</keyword>
<dbReference type="AlphaFoldDB" id="A0A6G1KCT9"/>
<proteinExistence type="predicted"/>
<accession>A0A6G1KCT9</accession>
<dbReference type="OrthoDB" id="3796651at2759"/>
<protein>
    <submittedName>
        <fullName evidence="1">Uncharacterized protein</fullName>
    </submittedName>
</protein>
<reference evidence="1" key="1">
    <citation type="journal article" date="2020" name="Stud. Mycol.">
        <title>101 Dothideomycetes genomes: a test case for predicting lifestyles and emergence of pathogens.</title>
        <authorList>
            <person name="Haridas S."/>
            <person name="Albert R."/>
            <person name="Binder M."/>
            <person name="Bloem J."/>
            <person name="Labutti K."/>
            <person name="Salamov A."/>
            <person name="Andreopoulos B."/>
            <person name="Baker S."/>
            <person name="Barry K."/>
            <person name="Bills G."/>
            <person name="Bluhm B."/>
            <person name="Cannon C."/>
            <person name="Castanera R."/>
            <person name="Culley D."/>
            <person name="Daum C."/>
            <person name="Ezra D."/>
            <person name="Gonzalez J."/>
            <person name="Henrissat B."/>
            <person name="Kuo A."/>
            <person name="Liang C."/>
            <person name="Lipzen A."/>
            <person name="Lutzoni F."/>
            <person name="Magnuson J."/>
            <person name="Mondo S."/>
            <person name="Nolan M."/>
            <person name="Ohm R."/>
            <person name="Pangilinan J."/>
            <person name="Park H.-J."/>
            <person name="Ramirez L."/>
            <person name="Alfaro M."/>
            <person name="Sun H."/>
            <person name="Tritt A."/>
            <person name="Yoshinaga Y."/>
            <person name="Zwiers L.-H."/>
            <person name="Turgeon B."/>
            <person name="Goodwin S."/>
            <person name="Spatafora J."/>
            <person name="Crous P."/>
            <person name="Grigoriev I."/>
        </authorList>
    </citation>
    <scope>NUCLEOTIDE SEQUENCE</scope>
    <source>
        <strain evidence="1">CBS 279.74</strain>
    </source>
</reference>
<evidence type="ECO:0000313" key="2">
    <source>
        <dbReference type="Proteomes" id="UP000799428"/>
    </source>
</evidence>